<dbReference type="InterPro" id="IPR005490">
    <property type="entry name" value="LD_TPept_cat_dom"/>
</dbReference>
<feature type="active site" description="Nucleophile" evidence="9">
    <location>
        <position position="181"/>
    </location>
</feature>
<dbReference type="InterPro" id="IPR038063">
    <property type="entry name" value="Transpep_catalytic_dom"/>
</dbReference>
<organism evidence="12 13">
    <name type="scientific">[Roseibacterium] beibuensis</name>
    <dbReference type="NCBI Taxonomy" id="1193142"/>
    <lineage>
        <taxon>Bacteria</taxon>
        <taxon>Pseudomonadati</taxon>
        <taxon>Pseudomonadota</taxon>
        <taxon>Alphaproteobacteria</taxon>
        <taxon>Rhodobacterales</taxon>
        <taxon>Roseobacteraceae</taxon>
        <taxon>Roseicyclus</taxon>
    </lineage>
</organism>
<evidence type="ECO:0000259" key="11">
    <source>
        <dbReference type="PROSITE" id="PS52029"/>
    </source>
</evidence>
<protein>
    <submittedName>
        <fullName evidence="12">L,D-transpeptidase</fullName>
    </submittedName>
</protein>
<keyword evidence="5" id="KW-0378">Hydrolase</keyword>
<dbReference type="EMBL" id="BAABHW010000006">
    <property type="protein sequence ID" value="GAA5080004.1"/>
    <property type="molecule type" value="Genomic_DNA"/>
</dbReference>
<evidence type="ECO:0000256" key="8">
    <source>
        <dbReference type="ARBA" id="ARBA00023316"/>
    </source>
</evidence>
<keyword evidence="10" id="KW-0732">Signal</keyword>
<evidence type="ECO:0000256" key="6">
    <source>
        <dbReference type="ARBA" id="ARBA00022960"/>
    </source>
</evidence>
<dbReference type="SUPFAM" id="SSF141523">
    <property type="entry name" value="L,D-transpeptidase catalytic domain-like"/>
    <property type="match status" value="1"/>
</dbReference>
<name>A0ABP9LJS8_9RHOB</name>
<evidence type="ECO:0000256" key="2">
    <source>
        <dbReference type="ARBA" id="ARBA00005992"/>
    </source>
</evidence>
<evidence type="ECO:0000256" key="3">
    <source>
        <dbReference type="ARBA" id="ARBA00022676"/>
    </source>
</evidence>
<keyword evidence="6 9" id="KW-0133">Cell shape</keyword>
<dbReference type="RefSeq" id="WP_259553386.1">
    <property type="nucleotide sequence ID" value="NZ_BAABHW010000006.1"/>
</dbReference>
<keyword evidence="7 9" id="KW-0573">Peptidoglycan synthesis</keyword>
<keyword evidence="3" id="KW-0328">Glycosyltransferase</keyword>
<sequence length="208" mass="22852">MLTRRHFIITSAALFSGPIAMPAFGQDAVDFDFDQTVERPDPQGDNPWGLHPRFMPTRVAHRAGLRPGDIHVDPVPKYLYHIGDDGTAMRYGVAVGRSGLQSPGTYTINRKVEWPSWTPTANMIAREPEVYAQFAGGVPGGPENPLGARALYLYRGGADSYLRIHGTPQPWSIGTSASSGCVRLVNDHVIQLYENVEMGTRVTLHSPR</sequence>
<feature type="active site" description="Proton donor/acceptor" evidence="9">
    <location>
        <position position="165"/>
    </location>
</feature>
<dbReference type="PROSITE" id="PS52029">
    <property type="entry name" value="LD_TPASE"/>
    <property type="match status" value="1"/>
</dbReference>
<evidence type="ECO:0000256" key="4">
    <source>
        <dbReference type="ARBA" id="ARBA00022679"/>
    </source>
</evidence>
<evidence type="ECO:0000256" key="10">
    <source>
        <dbReference type="SAM" id="SignalP"/>
    </source>
</evidence>
<evidence type="ECO:0000256" key="9">
    <source>
        <dbReference type="PROSITE-ProRule" id="PRU01373"/>
    </source>
</evidence>
<feature type="chain" id="PRO_5047438644" evidence="10">
    <location>
        <begin position="26"/>
        <end position="208"/>
    </location>
</feature>
<gene>
    <name evidence="12" type="ORF">GCM10023209_32940</name>
</gene>
<reference evidence="13" key="1">
    <citation type="journal article" date="2019" name="Int. J. Syst. Evol. Microbiol.">
        <title>The Global Catalogue of Microorganisms (GCM) 10K type strain sequencing project: providing services to taxonomists for standard genome sequencing and annotation.</title>
        <authorList>
            <consortium name="The Broad Institute Genomics Platform"/>
            <consortium name="The Broad Institute Genome Sequencing Center for Infectious Disease"/>
            <person name="Wu L."/>
            <person name="Ma J."/>
        </authorList>
    </citation>
    <scope>NUCLEOTIDE SEQUENCE [LARGE SCALE GENOMIC DNA]</scope>
    <source>
        <strain evidence="13">JCM 18015</strain>
    </source>
</reference>
<dbReference type="PANTHER" id="PTHR30582">
    <property type="entry name" value="L,D-TRANSPEPTIDASE"/>
    <property type="match status" value="1"/>
</dbReference>
<keyword evidence="8 9" id="KW-0961">Cell wall biogenesis/degradation</keyword>
<evidence type="ECO:0000313" key="12">
    <source>
        <dbReference type="EMBL" id="GAA5080004.1"/>
    </source>
</evidence>
<evidence type="ECO:0000256" key="5">
    <source>
        <dbReference type="ARBA" id="ARBA00022801"/>
    </source>
</evidence>
<comment type="pathway">
    <text evidence="1 9">Cell wall biogenesis; peptidoglycan biosynthesis.</text>
</comment>
<evidence type="ECO:0000256" key="1">
    <source>
        <dbReference type="ARBA" id="ARBA00004752"/>
    </source>
</evidence>
<dbReference type="InterPro" id="IPR050979">
    <property type="entry name" value="LD-transpeptidase"/>
</dbReference>
<accession>A0ABP9LJS8</accession>
<feature type="signal peptide" evidence="10">
    <location>
        <begin position="1"/>
        <end position="25"/>
    </location>
</feature>
<comment type="similarity">
    <text evidence="2">Belongs to the YkuD family.</text>
</comment>
<dbReference type="PANTHER" id="PTHR30582:SF24">
    <property type="entry name" value="L,D-TRANSPEPTIDASE ERFK_SRFK-RELATED"/>
    <property type="match status" value="1"/>
</dbReference>
<proteinExistence type="inferred from homology"/>
<dbReference type="Pfam" id="PF03734">
    <property type="entry name" value="YkuD"/>
    <property type="match status" value="1"/>
</dbReference>
<dbReference type="Gene3D" id="2.40.440.10">
    <property type="entry name" value="L,D-transpeptidase catalytic domain-like"/>
    <property type="match status" value="1"/>
</dbReference>
<comment type="caution">
    <text evidence="12">The sequence shown here is derived from an EMBL/GenBank/DDBJ whole genome shotgun (WGS) entry which is preliminary data.</text>
</comment>
<evidence type="ECO:0000313" key="13">
    <source>
        <dbReference type="Proteomes" id="UP001499910"/>
    </source>
</evidence>
<evidence type="ECO:0000256" key="7">
    <source>
        <dbReference type="ARBA" id="ARBA00022984"/>
    </source>
</evidence>
<keyword evidence="4" id="KW-0808">Transferase</keyword>
<dbReference type="Proteomes" id="UP001499910">
    <property type="component" value="Unassembled WGS sequence"/>
</dbReference>
<feature type="domain" description="L,D-TPase catalytic" evidence="11">
    <location>
        <begin position="68"/>
        <end position="205"/>
    </location>
</feature>
<keyword evidence="13" id="KW-1185">Reference proteome</keyword>
<dbReference type="CDD" id="cd16913">
    <property type="entry name" value="YkuD_like"/>
    <property type="match status" value="1"/>
</dbReference>